<keyword evidence="2" id="KW-1185">Reference proteome</keyword>
<organism evidence="1 2">
    <name type="scientific">Oceanibaculum pacificum</name>
    <dbReference type="NCBI Taxonomy" id="580166"/>
    <lineage>
        <taxon>Bacteria</taxon>
        <taxon>Pseudomonadati</taxon>
        <taxon>Pseudomonadota</taxon>
        <taxon>Alphaproteobacteria</taxon>
        <taxon>Rhodospirillales</taxon>
        <taxon>Oceanibaculaceae</taxon>
        <taxon>Oceanibaculum</taxon>
    </lineage>
</organism>
<dbReference type="AlphaFoldDB" id="A0A154W5J8"/>
<reference evidence="1 2" key="1">
    <citation type="submission" date="2015-12" db="EMBL/GenBank/DDBJ databases">
        <title>Genome sequence of Oceanibaculum pacificum MCCC 1A02656.</title>
        <authorList>
            <person name="Lu L."/>
            <person name="Lai Q."/>
            <person name="Shao Z."/>
            <person name="Qian P."/>
        </authorList>
    </citation>
    <scope>NUCLEOTIDE SEQUENCE [LARGE SCALE GENOMIC DNA]</scope>
    <source>
        <strain evidence="1 2">MCCC 1A02656</strain>
    </source>
</reference>
<evidence type="ECO:0000313" key="2">
    <source>
        <dbReference type="Proteomes" id="UP000076400"/>
    </source>
</evidence>
<evidence type="ECO:0000313" key="1">
    <source>
        <dbReference type="EMBL" id="KZD08757.1"/>
    </source>
</evidence>
<dbReference type="EMBL" id="LPXN01000103">
    <property type="protein sequence ID" value="KZD08757.1"/>
    <property type="molecule type" value="Genomic_DNA"/>
</dbReference>
<accession>A0A154W5J8</accession>
<gene>
    <name evidence="1" type="ORF">AUP43_08325</name>
</gene>
<sequence>MAKKRILPLFIVMAGLVTTGIAGVFAPTGAQAQGLNNQPFRFGGGGISVGGGGLGGGGGSVGMSTAYRQAILNQELRNSTPTNLLRDRSGALVTVERGPSGQAFVSSPVQPYLVQSFRPAGLGYGIAASSHAFSRWVGMIDPVGLPIHAGVTPMDSRAPSIDAWISQLASLGPAE</sequence>
<proteinExistence type="predicted"/>
<name>A0A154W5J8_9PROT</name>
<dbReference type="Proteomes" id="UP000076400">
    <property type="component" value="Unassembled WGS sequence"/>
</dbReference>
<comment type="caution">
    <text evidence="1">The sequence shown here is derived from an EMBL/GenBank/DDBJ whole genome shotgun (WGS) entry which is preliminary data.</text>
</comment>
<protein>
    <submittedName>
        <fullName evidence="1">Uncharacterized protein</fullName>
    </submittedName>
</protein>